<keyword evidence="1" id="KW-0677">Repeat</keyword>
<dbReference type="EMBL" id="NKHZ01000032">
    <property type="protein sequence ID" value="PNS19328.1"/>
    <property type="molecule type" value="Genomic_DNA"/>
</dbReference>
<sequence>MERRVAPPAGRTTDAENMDMSKVWMEAAEAFKQICGESLQVGQIRTFDDVQKQIEGGNKASYGLDPAQQTKWEKTKGVAFTSLKYLKLLVGAAAQASAFIPLPSSAVNITSNALLMVFDIPGAVKGYNDAIDEVFNEVSSVLSQFRLYSATQQIHKLLIQQIHLVMVSFVKVCAQVVKHRQGSRLERVFKRTKSILEGDTELGGEMAAFKRLLQQQRDVEGTLTLTTVLETRRDIADVLEQSLSTGRAVQEVTLITSETRLVVGEIRQIALETQKGIEETQKGIQSLNDESNRNSDLKKIREALSVDPNVRLDTKSTQTCKSIHDKCRPGTGSWIWEHDAYLDWTGSKDEYSPHVMLLMGPASSGKTCASAQITKRLEEVGSRTFVAHYFFTPGSKRSNEKHSELHAALKYMAFQIARVDPTVRNVLGKACEGRSGNYPAAPGSIALSLDELWDALKIGSPSSTAIYYLVFDGVEHLKEGESEKLLDFAFGNRLSNESARRVRILMSGTDDNFERVTWNSKAHQIRMDEHNEEDMRKKLIQLLDEQGMLQHATPGSDQQKARGKILEKLPSNAKGSYNLFEFGLTRTFRMLSMRTALEDLIEMLDFSASSHALVIEELERSLSPVQIAELNQLLQWVVHGRTFFTIEQLDAILYLRSGKESISSLRHIIADKYGDVLKIDGEFVVGKDDVVDYIAERSENKGKPQKDEDQSTISMTITINKVDQEMCRHFFWDLTHKAIREKFKFDFDAAENSRHGKNVPISVDEFESHFAIVETSFQYLNDKPTEKTNAIGEYIVYWLPMHLQRLMDLEDDGDCYLAPNERRSIGQNLYKLFKDGQVIKRHRASFERSNWNRYDMTNLQKWLSDATVLRGVDRSWRESVRKAASPADGFLKEFTKVIVEGWLRSREWSPWFANTWVTDVMQAENKDDGAMSSDEGTTSAGPYRPRPQLGDDEQTWDRVSSWCQTFLGLQDAELDSLWFERLAEAAEDQYNGKDAAVSLYQRALERGNPSWCCYRGLAAVHFNTEKSEEAIKTLELAFNEVEKANVAPKPEKKDLMDLHRRMGEYTLEAGDVEKAMLHYDLLSKSEDPDEARQGELGYLKARLHSPDATGTLDWLRDMLPADDVDDKMTGLLRKIARDDNHEIVVSKLFTVADKDRQLLAGIVWAMERASATQVQPKNQADLSEADRFAEGDARGVLLYYRGVAAVRYGLAPEGSDPGSEAINLWNQCRTQLSDHGGDSAFMMCSRATAALSRYYFRAMLAGGHLNHVDALTKLANRDRMYEATSLLGSLYALRGDKAQARATLSSRVRQGLEILSDDMPENDTLGFSMLYETLGQYQDHHNAAIALSLRGQPDLVSETLEFEDVVDENRTPAIDLAKQLARPVIKTTLEQVPDSSQQRARIEAAIAHLDTLTGVDRSDSMVVEGGTADPAADASKPETDHTVEALRLIRTRLDDLLEAHRQGLDLSIWFCDGTTPDGVRCLKRSGFDREFYHCIYCSDSDFCKDCNVRLRSLDAPEHLSSCSPHHRWLKVPPLGSSMFVGPRSKTAPVPAGIRIADGDERVLEPYYKDGEEREMIDVKVWKEAVAQEWAITLPEIKGETSR</sequence>
<evidence type="ECO:0000313" key="5">
    <source>
        <dbReference type="EMBL" id="PNS19328.1"/>
    </source>
</evidence>
<dbReference type="Pfam" id="PF17109">
    <property type="entry name" value="Goodbye"/>
    <property type="match status" value="1"/>
</dbReference>
<feature type="domain" description="Nephrocystin 3-like N-terminal" evidence="4">
    <location>
        <begin position="330"/>
        <end position="507"/>
    </location>
</feature>
<dbReference type="InterPro" id="IPR056884">
    <property type="entry name" value="NPHP3-like_N"/>
</dbReference>
<organism evidence="5 6">
    <name type="scientific">Sphaceloma murrayae</name>
    <dbReference type="NCBI Taxonomy" id="2082308"/>
    <lineage>
        <taxon>Eukaryota</taxon>
        <taxon>Fungi</taxon>
        <taxon>Dikarya</taxon>
        <taxon>Ascomycota</taxon>
        <taxon>Pezizomycotina</taxon>
        <taxon>Dothideomycetes</taxon>
        <taxon>Dothideomycetidae</taxon>
        <taxon>Myriangiales</taxon>
        <taxon>Elsinoaceae</taxon>
        <taxon>Sphaceloma</taxon>
    </lineage>
</organism>
<name>A0A2K1QW93_9PEZI</name>
<accession>A0A2K1QW93</accession>
<feature type="domain" description="Fungal STAND N-terminal Goodbye" evidence="3">
    <location>
        <begin position="24"/>
        <end position="148"/>
    </location>
</feature>
<evidence type="ECO:0000259" key="4">
    <source>
        <dbReference type="Pfam" id="PF24883"/>
    </source>
</evidence>
<protein>
    <submittedName>
        <fullName evidence="5">Uncharacterized protein</fullName>
    </submittedName>
</protein>
<dbReference type="InParanoid" id="A0A2K1QW93"/>
<evidence type="ECO:0000313" key="6">
    <source>
        <dbReference type="Proteomes" id="UP000243797"/>
    </source>
</evidence>
<keyword evidence="6" id="KW-1185">Reference proteome</keyword>
<proteinExistence type="predicted"/>
<dbReference type="PANTHER" id="PTHR10039:SF17">
    <property type="entry name" value="FUNGAL STAND N-TERMINAL GOODBYE DOMAIN-CONTAINING PROTEIN-RELATED"/>
    <property type="match status" value="1"/>
</dbReference>
<evidence type="ECO:0000256" key="1">
    <source>
        <dbReference type="ARBA" id="ARBA00022737"/>
    </source>
</evidence>
<feature type="region of interest" description="Disordered" evidence="2">
    <location>
        <begin position="927"/>
        <end position="951"/>
    </location>
</feature>
<gene>
    <name evidence="5" type="ORF">CAC42_2505</name>
</gene>
<comment type="caution">
    <text evidence="5">The sequence shown here is derived from an EMBL/GenBank/DDBJ whole genome shotgun (WGS) entry which is preliminary data.</text>
</comment>
<dbReference type="InterPro" id="IPR011990">
    <property type="entry name" value="TPR-like_helical_dom_sf"/>
</dbReference>
<dbReference type="SUPFAM" id="SSF48452">
    <property type="entry name" value="TPR-like"/>
    <property type="match status" value="1"/>
</dbReference>
<evidence type="ECO:0000259" key="3">
    <source>
        <dbReference type="Pfam" id="PF17109"/>
    </source>
</evidence>
<dbReference type="PANTHER" id="PTHR10039">
    <property type="entry name" value="AMELOGENIN"/>
    <property type="match status" value="1"/>
</dbReference>
<reference evidence="5 6" key="1">
    <citation type="submission" date="2017-06" db="EMBL/GenBank/DDBJ databases">
        <title>Draft genome sequence of a variant of Elsinoe murrayae.</title>
        <authorList>
            <person name="Cheng Q."/>
        </authorList>
    </citation>
    <scope>NUCLEOTIDE SEQUENCE [LARGE SCALE GENOMIC DNA]</scope>
    <source>
        <strain evidence="5 6">CQ-2017a</strain>
    </source>
</reference>
<dbReference type="OrthoDB" id="2913095at2759"/>
<dbReference type="InterPro" id="IPR031350">
    <property type="entry name" value="Goodbye_dom"/>
</dbReference>
<evidence type="ECO:0000256" key="2">
    <source>
        <dbReference type="SAM" id="MobiDB-lite"/>
    </source>
</evidence>
<dbReference type="Gene3D" id="1.25.40.10">
    <property type="entry name" value="Tetratricopeptide repeat domain"/>
    <property type="match status" value="1"/>
</dbReference>
<dbReference type="Gene3D" id="3.40.50.300">
    <property type="entry name" value="P-loop containing nucleotide triphosphate hydrolases"/>
    <property type="match status" value="1"/>
</dbReference>
<dbReference type="InterPro" id="IPR027417">
    <property type="entry name" value="P-loop_NTPase"/>
</dbReference>
<dbReference type="Proteomes" id="UP000243797">
    <property type="component" value="Unassembled WGS sequence"/>
</dbReference>
<dbReference type="Pfam" id="PF24883">
    <property type="entry name" value="NPHP3_N"/>
    <property type="match status" value="1"/>
</dbReference>
<dbReference type="STRING" id="2082308.A0A2K1QW93"/>